<evidence type="ECO:0000256" key="3">
    <source>
        <dbReference type="ARBA" id="ARBA00023002"/>
    </source>
</evidence>
<dbReference type="GO" id="GO:0016705">
    <property type="term" value="F:oxidoreductase activity, acting on paired donors, with incorporation or reduction of molecular oxygen"/>
    <property type="evidence" value="ECO:0007669"/>
    <property type="project" value="InterPro"/>
</dbReference>
<reference evidence="8" key="1">
    <citation type="submission" date="2023-06" db="EMBL/GenBank/DDBJ databases">
        <authorList>
            <consortium name="Lawrence Berkeley National Laboratory"/>
            <person name="Ahrendt S."/>
            <person name="Sahu N."/>
            <person name="Indic B."/>
            <person name="Wong-Bajracharya J."/>
            <person name="Merenyi Z."/>
            <person name="Ke H.-M."/>
            <person name="Monk M."/>
            <person name="Kocsube S."/>
            <person name="Drula E."/>
            <person name="Lipzen A."/>
            <person name="Balint B."/>
            <person name="Henrissat B."/>
            <person name="Andreopoulos B."/>
            <person name="Martin F.M."/>
            <person name="Harder C.B."/>
            <person name="Rigling D."/>
            <person name="Ford K.L."/>
            <person name="Foster G.D."/>
            <person name="Pangilinan J."/>
            <person name="Papanicolaou A."/>
            <person name="Barry K."/>
            <person name="LaButti K."/>
            <person name="Viragh M."/>
            <person name="Koriabine M."/>
            <person name="Yan M."/>
            <person name="Riley R."/>
            <person name="Champramary S."/>
            <person name="Plett K.L."/>
            <person name="Tsai I.J."/>
            <person name="Slot J."/>
            <person name="Sipos G."/>
            <person name="Plett J."/>
            <person name="Nagy L.G."/>
            <person name="Grigoriev I.V."/>
        </authorList>
    </citation>
    <scope>NUCLEOTIDE SEQUENCE</scope>
    <source>
        <strain evidence="8">FPL87.14</strain>
    </source>
</reference>
<sequence length="513" mass="58543">MLLTISLSCAVLLLIVLYPNRSVGVSYRNDIPGPSGVPCIGNLLQVLPYRRRMISFMEFLNKTYGPLSTFTIPGWGRLVVINRPEWLAHVKKNDISMYTRGPVAVSIFEQFPGLETPVASEGEKWRTSRKAIQPIFGKKSFQDHLVTAMNELMPTITRLLANAAKERLPLDWNELAGRLALSIFVKSTFNLDTTMLREDTKVLTESHTLISSVCELNDISAGRLFNPYWAITEKLDGTWFRFRRNQSALWKAIDDLIKERSKSLALVGDVESQETDFFSALLKSYSETNPRFTRNMMVTLLFGGRDNTQNSISWALYELSRQPEWLHRMREEAIVLGRSDQRPTFASLSSYVIHLAVFYETVRLWPGLPKNARYAINDDMLPAIPELAIPETKIDKGTYVLWSDKIIMRDPTPKTNITSQVWGPDADVFNPARHISDDGKFIKPSAPEFVTFGAGARYCPAASIVPYEWVFIWSSLLPHFDFEFLDNSKRFTGDFLTNQMADPFMVRVREREV</sequence>
<protein>
    <submittedName>
        <fullName evidence="8">Cytochrome P450</fullName>
    </submittedName>
</protein>
<accession>A0AA39JNH6</accession>
<comment type="cofactor">
    <cofactor evidence="5">
        <name>heme</name>
        <dbReference type="ChEBI" id="CHEBI:30413"/>
    </cofactor>
</comment>
<dbReference type="PRINTS" id="PR00385">
    <property type="entry name" value="P450"/>
</dbReference>
<evidence type="ECO:0000256" key="4">
    <source>
        <dbReference type="ARBA" id="ARBA00023004"/>
    </source>
</evidence>
<dbReference type="GO" id="GO:0020037">
    <property type="term" value="F:heme binding"/>
    <property type="evidence" value="ECO:0007669"/>
    <property type="project" value="InterPro"/>
</dbReference>
<name>A0AA39JNH6_9AGAR</name>
<keyword evidence="6" id="KW-0503">Monooxygenase</keyword>
<keyword evidence="9" id="KW-1185">Reference proteome</keyword>
<keyword evidence="3 6" id="KW-0560">Oxidoreductase</keyword>
<feature type="binding site" description="axial binding residue" evidence="5">
    <location>
        <position position="459"/>
    </location>
    <ligand>
        <name>heme</name>
        <dbReference type="ChEBI" id="CHEBI:30413"/>
    </ligand>
    <ligandPart>
        <name>Fe</name>
        <dbReference type="ChEBI" id="CHEBI:18248"/>
    </ligandPart>
</feature>
<dbReference type="SUPFAM" id="SSF48264">
    <property type="entry name" value="Cytochrome P450"/>
    <property type="match status" value="1"/>
</dbReference>
<dbReference type="GO" id="GO:0004497">
    <property type="term" value="F:monooxygenase activity"/>
    <property type="evidence" value="ECO:0007669"/>
    <property type="project" value="UniProtKB-KW"/>
</dbReference>
<keyword evidence="5 6" id="KW-0349">Heme</keyword>
<dbReference type="PANTHER" id="PTHR24296">
    <property type="entry name" value="CYTOCHROME P450"/>
    <property type="match status" value="1"/>
</dbReference>
<evidence type="ECO:0000256" key="5">
    <source>
        <dbReference type="PIRSR" id="PIRSR602401-1"/>
    </source>
</evidence>
<evidence type="ECO:0000256" key="6">
    <source>
        <dbReference type="RuleBase" id="RU000461"/>
    </source>
</evidence>
<evidence type="ECO:0000256" key="1">
    <source>
        <dbReference type="ARBA" id="ARBA00010617"/>
    </source>
</evidence>
<dbReference type="Gene3D" id="1.10.630.10">
    <property type="entry name" value="Cytochrome P450"/>
    <property type="match status" value="1"/>
</dbReference>
<dbReference type="InterPro" id="IPR036396">
    <property type="entry name" value="Cyt_P450_sf"/>
</dbReference>
<keyword evidence="2 5" id="KW-0479">Metal-binding</keyword>
<comment type="similarity">
    <text evidence="1 6">Belongs to the cytochrome P450 family.</text>
</comment>
<gene>
    <name evidence="8" type="ORF">EV421DRAFT_1890217</name>
</gene>
<dbReference type="PROSITE" id="PS00086">
    <property type="entry name" value="CYTOCHROME_P450"/>
    <property type="match status" value="1"/>
</dbReference>
<dbReference type="EMBL" id="JAUEPT010000015">
    <property type="protein sequence ID" value="KAK0445799.1"/>
    <property type="molecule type" value="Genomic_DNA"/>
</dbReference>
<evidence type="ECO:0000256" key="7">
    <source>
        <dbReference type="SAM" id="SignalP"/>
    </source>
</evidence>
<dbReference type="Proteomes" id="UP001175226">
    <property type="component" value="Unassembled WGS sequence"/>
</dbReference>
<dbReference type="AlphaFoldDB" id="A0AA39JNH6"/>
<feature type="chain" id="PRO_5041366243" evidence="7">
    <location>
        <begin position="25"/>
        <end position="513"/>
    </location>
</feature>
<feature type="signal peptide" evidence="7">
    <location>
        <begin position="1"/>
        <end position="24"/>
    </location>
</feature>
<dbReference type="PRINTS" id="PR00463">
    <property type="entry name" value="EP450I"/>
</dbReference>
<evidence type="ECO:0000256" key="2">
    <source>
        <dbReference type="ARBA" id="ARBA00022723"/>
    </source>
</evidence>
<dbReference type="GO" id="GO:0005506">
    <property type="term" value="F:iron ion binding"/>
    <property type="evidence" value="ECO:0007669"/>
    <property type="project" value="InterPro"/>
</dbReference>
<evidence type="ECO:0000313" key="9">
    <source>
        <dbReference type="Proteomes" id="UP001175226"/>
    </source>
</evidence>
<dbReference type="InterPro" id="IPR017972">
    <property type="entry name" value="Cyt_P450_CS"/>
</dbReference>
<comment type="caution">
    <text evidence="8">The sequence shown here is derived from an EMBL/GenBank/DDBJ whole genome shotgun (WGS) entry which is preliminary data.</text>
</comment>
<dbReference type="Pfam" id="PF00067">
    <property type="entry name" value="p450"/>
    <property type="match status" value="1"/>
</dbReference>
<dbReference type="GO" id="GO:0006629">
    <property type="term" value="P:lipid metabolic process"/>
    <property type="evidence" value="ECO:0007669"/>
    <property type="project" value="UniProtKB-ARBA"/>
</dbReference>
<evidence type="ECO:0000313" key="8">
    <source>
        <dbReference type="EMBL" id="KAK0445799.1"/>
    </source>
</evidence>
<organism evidence="8 9">
    <name type="scientific">Armillaria borealis</name>
    <dbReference type="NCBI Taxonomy" id="47425"/>
    <lineage>
        <taxon>Eukaryota</taxon>
        <taxon>Fungi</taxon>
        <taxon>Dikarya</taxon>
        <taxon>Basidiomycota</taxon>
        <taxon>Agaricomycotina</taxon>
        <taxon>Agaricomycetes</taxon>
        <taxon>Agaricomycetidae</taxon>
        <taxon>Agaricales</taxon>
        <taxon>Marasmiineae</taxon>
        <taxon>Physalacriaceae</taxon>
        <taxon>Armillaria</taxon>
    </lineage>
</organism>
<dbReference type="InterPro" id="IPR002401">
    <property type="entry name" value="Cyt_P450_E_grp-I"/>
</dbReference>
<keyword evidence="7" id="KW-0732">Signal</keyword>
<proteinExistence type="inferred from homology"/>
<dbReference type="InterPro" id="IPR001128">
    <property type="entry name" value="Cyt_P450"/>
</dbReference>
<keyword evidence="4 5" id="KW-0408">Iron</keyword>